<dbReference type="Pfam" id="PF02576">
    <property type="entry name" value="RimP_N"/>
    <property type="match status" value="1"/>
</dbReference>
<evidence type="ECO:0000259" key="4">
    <source>
        <dbReference type="Pfam" id="PF02576"/>
    </source>
</evidence>
<proteinExistence type="inferred from homology"/>
<dbReference type="Gene3D" id="3.30.300.70">
    <property type="entry name" value="RimP-like superfamily, N-terminal"/>
    <property type="match status" value="1"/>
</dbReference>
<dbReference type="OrthoDB" id="9789702at2"/>
<dbReference type="InterPro" id="IPR035956">
    <property type="entry name" value="RimP_N_sf"/>
</dbReference>
<keyword evidence="2 3" id="KW-0690">Ribosome biogenesis</keyword>
<evidence type="ECO:0000256" key="1">
    <source>
        <dbReference type="ARBA" id="ARBA00022490"/>
    </source>
</evidence>
<protein>
    <recommendedName>
        <fullName evidence="3">Ribosome maturation factor RimP</fullName>
    </recommendedName>
</protein>
<reference evidence="5 6" key="1">
    <citation type="submission" date="2018-06" db="EMBL/GenBank/DDBJ databases">
        <authorList>
            <consortium name="Pathogen Informatics"/>
            <person name="Doyle S."/>
        </authorList>
    </citation>
    <scope>NUCLEOTIDE SEQUENCE [LARGE SCALE GENOMIC DNA]</scope>
    <source>
        <strain evidence="5 6">NCTC11190</strain>
    </source>
</reference>
<organism evidence="5 6">
    <name type="scientific">Rikenella microfusus</name>
    <dbReference type="NCBI Taxonomy" id="28139"/>
    <lineage>
        <taxon>Bacteria</taxon>
        <taxon>Pseudomonadati</taxon>
        <taxon>Bacteroidota</taxon>
        <taxon>Bacteroidia</taxon>
        <taxon>Bacteroidales</taxon>
        <taxon>Rikenellaceae</taxon>
        <taxon>Rikenella</taxon>
    </lineage>
</organism>
<dbReference type="STRING" id="880526.GCA_000427365_01451"/>
<keyword evidence="6" id="KW-1185">Reference proteome</keyword>
<evidence type="ECO:0000256" key="2">
    <source>
        <dbReference type="ARBA" id="ARBA00022517"/>
    </source>
</evidence>
<gene>
    <name evidence="3" type="primary">rimP</name>
    <name evidence="5" type="ORF">NCTC11190_02369</name>
</gene>
<dbReference type="InterPro" id="IPR003728">
    <property type="entry name" value="Ribosome_maturation_RimP"/>
</dbReference>
<keyword evidence="1 3" id="KW-0963">Cytoplasm</keyword>
<comment type="function">
    <text evidence="3">Required for maturation of 30S ribosomal subunits.</text>
</comment>
<evidence type="ECO:0000313" key="6">
    <source>
        <dbReference type="Proteomes" id="UP000255233"/>
    </source>
</evidence>
<dbReference type="Proteomes" id="UP000255233">
    <property type="component" value="Unassembled WGS sequence"/>
</dbReference>
<dbReference type="HAMAP" id="MF_01077">
    <property type="entry name" value="RimP"/>
    <property type="match status" value="1"/>
</dbReference>
<dbReference type="GO" id="GO:0042274">
    <property type="term" value="P:ribosomal small subunit biogenesis"/>
    <property type="evidence" value="ECO:0007669"/>
    <property type="project" value="UniProtKB-UniRule"/>
</dbReference>
<sequence length="198" mass="21229">MTDYKASVRETVYSVVEGEGSPWADRGFFVVDILCKGAVGDEIEVSVDSDGQTGVGIDDCASLSREISARLVETLPGTVIDGVAEEADFSLTVMSAGLGQPLRLGRQYEKLVRRASAGGTLPRVDVLFKDGRKLAGAVLCGIGYDGAADGGADVPAAIEVMYETKELLPGRKRKETVEKRERVALSDTKAVTEYFEFR</sequence>
<dbReference type="GO" id="GO:0005737">
    <property type="term" value="C:cytoplasm"/>
    <property type="evidence" value="ECO:0007669"/>
    <property type="project" value="UniProtKB-SubCell"/>
</dbReference>
<comment type="subcellular location">
    <subcellularLocation>
        <location evidence="3">Cytoplasm</location>
    </subcellularLocation>
</comment>
<evidence type="ECO:0000313" key="5">
    <source>
        <dbReference type="EMBL" id="SUE35123.1"/>
    </source>
</evidence>
<dbReference type="EMBL" id="UGVL01000001">
    <property type="protein sequence ID" value="SUE35123.1"/>
    <property type="molecule type" value="Genomic_DNA"/>
</dbReference>
<dbReference type="AlphaFoldDB" id="A0A379MUD4"/>
<dbReference type="SUPFAM" id="SSF75420">
    <property type="entry name" value="YhbC-like, N-terminal domain"/>
    <property type="match status" value="1"/>
</dbReference>
<name>A0A379MUD4_9BACT</name>
<dbReference type="InterPro" id="IPR028989">
    <property type="entry name" value="RimP_N"/>
</dbReference>
<feature type="domain" description="Ribosome maturation factor RimP N-terminal" evidence="4">
    <location>
        <begin position="27"/>
        <end position="98"/>
    </location>
</feature>
<comment type="similarity">
    <text evidence="3">Belongs to the RimP family.</text>
</comment>
<accession>A0A379MUD4</accession>
<dbReference type="RefSeq" id="WP_051214420.1">
    <property type="nucleotide sequence ID" value="NZ_CALVFX010000012.1"/>
</dbReference>
<evidence type="ECO:0000256" key="3">
    <source>
        <dbReference type="HAMAP-Rule" id="MF_01077"/>
    </source>
</evidence>